<comment type="subunit">
    <text evidence="3">Binds to multiple calmodulin (CaM) in the presence of Ca(2+) and CaM-like proteins.</text>
</comment>
<evidence type="ECO:0000256" key="3">
    <source>
        <dbReference type="ARBA" id="ARBA00024378"/>
    </source>
</evidence>
<feature type="region of interest" description="Disordered" evidence="4">
    <location>
        <begin position="68"/>
        <end position="96"/>
    </location>
</feature>
<proteinExistence type="inferred from homology"/>
<dbReference type="Proteomes" id="UP000030748">
    <property type="component" value="Unassembled WGS sequence"/>
</dbReference>
<evidence type="ECO:0000256" key="1">
    <source>
        <dbReference type="ARBA" id="ARBA00022860"/>
    </source>
</evidence>
<feature type="compositionally biased region" description="Basic and acidic residues" evidence="4">
    <location>
        <begin position="24"/>
        <end position="37"/>
    </location>
</feature>
<dbReference type="PROSITE" id="PS50096">
    <property type="entry name" value="IQ"/>
    <property type="match status" value="2"/>
</dbReference>
<name>A0A022QN51_ERYGU</name>
<evidence type="ECO:0000313" key="6">
    <source>
        <dbReference type="EMBL" id="EYU28718.1"/>
    </source>
</evidence>
<dbReference type="AlphaFoldDB" id="A0A022QN51"/>
<dbReference type="PANTHER" id="PTHR32295:SF279">
    <property type="entry name" value="PROTEIN IQ-DOMAIN 31-LIKE"/>
    <property type="match status" value="1"/>
</dbReference>
<dbReference type="InterPro" id="IPR025064">
    <property type="entry name" value="DUF4005"/>
</dbReference>
<comment type="similarity">
    <text evidence="2">Belongs to the IQD family.</text>
</comment>
<dbReference type="EMBL" id="KI631311">
    <property type="protein sequence ID" value="EYU28718.1"/>
    <property type="molecule type" value="Genomic_DNA"/>
</dbReference>
<gene>
    <name evidence="6" type="ORF">MIMGU_mgv1a007154mg</name>
</gene>
<feature type="region of interest" description="Disordered" evidence="4">
    <location>
        <begin position="1"/>
        <end position="46"/>
    </location>
</feature>
<reference evidence="6 7" key="1">
    <citation type="journal article" date="2013" name="Proc. Natl. Acad. Sci. U.S.A.">
        <title>Fine-scale variation in meiotic recombination in Mimulus inferred from population shotgun sequencing.</title>
        <authorList>
            <person name="Hellsten U."/>
            <person name="Wright K.M."/>
            <person name="Jenkins J."/>
            <person name="Shu S."/>
            <person name="Yuan Y."/>
            <person name="Wessler S.R."/>
            <person name="Schmutz J."/>
            <person name="Willis J.H."/>
            <person name="Rokhsar D.S."/>
        </authorList>
    </citation>
    <scope>NUCLEOTIDE SEQUENCE [LARGE SCALE GENOMIC DNA]</scope>
    <source>
        <strain evidence="7">cv. DUN x IM62</strain>
    </source>
</reference>
<evidence type="ECO:0000256" key="4">
    <source>
        <dbReference type="SAM" id="MobiDB-lite"/>
    </source>
</evidence>
<dbReference type="Pfam" id="PF00612">
    <property type="entry name" value="IQ"/>
    <property type="match status" value="2"/>
</dbReference>
<keyword evidence="7" id="KW-1185">Reference proteome</keyword>
<feature type="domain" description="DUF4005" evidence="5">
    <location>
        <begin position="325"/>
        <end position="376"/>
    </location>
</feature>
<dbReference type="InterPro" id="IPR000048">
    <property type="entry name" value="IQ_motif_EF-hand-BS"/>
</dbReference>
<evidence type="ECO:0000259" key="5">
    <source>
        <dbReference type="Pfam" id="PF13178"/>
    </source>
</evidence>
<keyword evidence="1" id="KW-0112">Calmodulin-binding</keyword>
<evidence type="ECO:0000256" key="2">
    <source>
        <dbReference type="ARBA" id="ARBA00024341"/>
    </source>
</evidence>
<protein>
    <recommendedName>
        <fullName evidence="5">DUF4005 domain-containing protein</fullName>
    </recommendedName>
</protein>
<organism evidence="6 7">
    <name type="scientific">Erythranthe guttata</name>
    <name type="common">Yellow monkey flower</name>
    <name type="synonym">Mimulus guttatus</name>
    <dbReference type="NCBI Taxonomy" id="4155"/>
    <lineage>
        <taxon>Eukaryota</taxon>
        <taxon>Viridiplantae</taxon>
        <taxon>Streptophyta</taxon>
        <taxon>Embryophyta</taxon>
        <taxon>Tracheophyta</taxon>
        <taxon>Spermatophyta</taxon>
        <taxon>Magnoliopsida</taxon>
        <taxon>eudicotyledons</taxon>
        <taxon>Gunneridae</taxon>
        <taxon>Pentapetalae</taxon>
        <taxon>asterids</taxon>
        <taxon>lamiids</taxon>
        <taxon>Lamiales</taxon>
        <taxon>Phrymaceae</taxon>
        <taxon>Erythranthe</taxon>
    </lineage>
</organism>
<accession>A0A022QN51</accession>
<sequence>MGKSPGKWIKGLFGKKSSKSNLSEQRELSRSASKKEPIPTLIVDTPQISNEVPLPISIIDEGESAKLPNDELVSSSAKQDADIIDMSSDPSPPNGAENIRLEQAATVVQASLRSYQARTSFETLKGIVRMQAIVRGHLVRRQAIATLFCVQSIVKFQAVTRGRIVRQSAIASGLCKRQSLVEKDSKHTDYSKTENSAADNLLKNAFVYSLLSSSSTRMPLRLQYGPSEPNSAWEWLLRWSISKVWAPPYSGQKETVQTEQIRPNAEIEKLEHKERKLSHHEEISNQAEFDFLPSDKDCQVSVENYKSSRRTSLPYEHEDCDVMLESGTRVPSYMARTASSKAKVRVNVSPRFGQDAVDKKGLTRRFSLPTSANGKSSLSPRVRVLVQGNGGEGLDIDRSLSSSRGNIDKVIQVDWKR</sequence>
<dbReference type="eggNOG" id="ENOG502QTUQ">
    <property type="taxonomic scope" value="Eukaryota"/>
</dbReference>
<dbReference type="Pfam" id="PF13178">
    <property type="entry name" value="DUF4005"/>
    <property type="match status" value="1"/>
</dbReference>
<dbReference type="PANTHER" id="PTHR32295">
    <property type="entry name" value="IQ-DOMAIN 5-RELATED"/>
    <property type="match status" value="1"/>
</dbReference>
<dbReference type="Gene3D" id="1.20.5.190">
    <property type="match status" value="1"/>
</dbReference>
<evidence type="ECO:0000313" key="7">
    <source>
        <dbReference type="Proteomes" id="UP000030748"/>
    </source>
</evidence>
<dbReference type="GO" id="GO:0005516">
    <property type="term" value="F:calmodulin binding"/>
    <property type="evidence" value="ECO:0007669"/>
    <property type="project" value="UniProtKB-KW"/>
</dbReference>